<organism evidence="1">
    <name type="scientific">Pseudothermotoga hypogea</name>
    <dbReference type="NCBI Taxonomy" id="57487"/>
    <lineage>
        <taxon>Bacteria</taxon>
        <taxon>Thermotogati</taxon>
        <taxon>Thermotogota</taxon>
        <taxon>Thermotogae</taxon>
        <taxon>Thermotogales</taxon>
        <taxon>Thermotogaceae</taxon>
        <taxon>Pseudothermotoga</taxon>
    </lineage>
</organism>
<dbReference type="EMBL" id="DTKQ01000042">
    <property type="protein sequence ID" value="HGZ79456.1"/>
    <property type="molecule type" value="Genomic_DNA"/>
</dbReference>
<name>A0A832IF64_9THEM</name>
<comment type="caution">
    <text evidence="1">The sequence shown here is derived from an EMBL/GenBank/DDBJ whole genome shotgun (WGS) entry which is preliminary data.</text>
</comment>
<proteinExistence type="predicted"/>
<accession>A0A832IF64</accession>
<sequence length="154" mass="18223">MLKFWSYFQGKESIRQILAQPVRQLTDEEIQIVKQFTEMLKLPDFKDYPSKLVKLAVQKQEKVYILQNPWKDSIWASLAREGYIILQVLDMSTDRWKGVIVWDPVNRIGKFVNYERSLVSYDRVVVDDSVTGWMVLRYQLNGQETGIVYIRRTG</sequence>
<evidence type="ECO:0000313" key="1">
    <source>
        <dbReference type="EMBL" id="HGZ79456.1"/>
    </source>
</evidence>
<protein>
    <submittedName>
        <fullName evidence="1">Uncharacterized protein</fullName>
    </submittedName>
</protein>
<gene>
    <name evidence="1" type="ORF">ENW55_05695</name>
</gene>
<dbReference type="AlphaFoldDB" id="A0A832IF64"/>
<reference evidence="1" key="1">
    <citation type="journal article" date="2020" name="mSystems">
        <title>Genome- and Community-Level Interaction Insights into Carbon Utilization and Element Cycling Functions of Hydrothermarchaeota in Hydrothermal Sediment.</title>
        <authorList>
            <person name="Zhou Z."/>
            <person name="Liu Y."/>
            <person name="Xu W."/>
            <person name="Pan J."/>
            <person name="Luo Z.H."/>
            <person name="Li M."/>
        </authorList>
    </citation>
    <scope>NUCLEOTIDE SEQUENCE [LARGE SCALE GENOMIC DNA]</scope>
    <source>
        <strain evidence="1">SpSt-86</strain>
    </source>
</reference>